<accession>A0A1Q8SQG8</accession>
<comment type="caution">
    <text evidence="1">The sequence shown here is derived from an EMBL/GenBank/DDBJ whole genome shotgun (WGS) entry which is preliminary data.</text>
</comment>
<dbReference type="STRING" id="404433.BTW07_13680"/>
<name>A0A1Q8SQG8_9GAMM</name>
<evidence type="ECO:0000313" key="1">
    <source>
        <dbReference type="EMBL" id="OLO03632.1"/>
    </source>
</evidence>
<sequence length="415" mass="47371">MSTTRKHFLLLQGVCSPFFDRLGERLLAAGHSVTKINFTVGDSVYWRQGNTYAYRGQAKDIPEYLCDIWDRHEITDQVVFGDRRPVHRRAILAARRRGIRNHVFEEGYFRPFWVTLEREGVNAHSLLPRDPEWYREAGKRLPSAGRPLAFPNQFHTRARHDVLYHLAGVANPFLYPHYRNHALVTAPAEYAGFLLRKAREPHWKRRDADRLQALHASRRPFYLLPLQLKSDAQIRYHSDYKSMQEVIGKVAASFAYHAPRDAFLVIKNHPLDMGLAQYARLIKVLTHEYDLGDRLVYLEGGNLEPLLKQASGLVTVNSTAGNVSLGFGCPTHTLASPIYDMAGLTHQGTLDDFWHNTSAPDAELFRAYRRTVAQTVQINGGFYCRPGIDLASENALQALQRERSPLKQLMDEIAS</sequence>
<dbReference type="Pfam" id="PF05159">
    <property type="entry name" value="Capsule_synth"/>
    <property type="match status" value="1"/>
</dbReference>
<reference evidence="1 2" key="1">
    <citation type="submission" date="2016-12" db="EMBL/GenBank/DDBJ databases">
        <title>Draft genome sequences of strains Salinicola socius SMB35, Salinicola sp. MH3R3-1 and Chromohalobacter sp. SMB17 from the Verkhnekamsk potash mining region of Russia.</title>
        <authorList>
            <person name="Mavrodi D.V."/>
            <person name="Olsson B.E."/>
            <person name="Korsakova E.S."/>
            <person name="Pyankova A."/>
            <person name="Mavrodi O.V."/>
            <person name="Plotnikova E.G."/>
        </authorList>
    </citation>
    <scope>NUCLEOTIDE SEQUENCE [LARGE SCALE GENOMIC DNA]</scope>
    <source>
        <strain evidence="1 2">SMB35</strain>
    </source>
</reference>
<dbReference type="OrthoDB" id="9794206at2"/>
<dbReference type="GO" id="GO:0015774">
    <property type="term" value="P:polysaccharide transport"/>
    <property type="evidence" value="ECO:0007669"/>
    <property type="project" value="InterPro"/>
</dbReference>
<protein>
    <submittedName>
        <fullName evidence="1">Capsule biosynthesis protein CapA</fullName>
    </submittedName>
</protein>
<dbReference type="InterPro" id="IPR007833">
    <property type="entry name" value="Capsule_polysaccharide_synth"/>
</dbReference>
<keyword evidence="2" id="KW-1185">Reference proteome</keyword>
<gene>
    <name evidence="1" type="ORF">BTW07_13680</name>
</gene>
<dbReference type="Proteomes" id="UP000186878">
    <property type="component" value="Unassembled WGS sequence"/>
</dbReference>
<dbReference type="AlphaFoldDB" id="A0A1Q8SQG8"/>
<proteinExistence type="predicted"/>
<dbReference type="RefSeq" id="WP_075570732.1">
    <property type="nucleotide sequence ID" value="NZ_MSDO01000020.1"/>
</dbReference>
<dbReference type="GO" id="GO:0000271">
    <property type="term" value="P:polysaccharide biosynthetic process"/>
    <property type="evidence" value="ECO:0007669"/>
    <property type="project" value="InterPro"/>
</dbReference>
<evidence type="ECO:0000313" key="2">
    <source>
        <dbReference type="Proteomes" id="UP000186878"/>
    </source>
</evidence>
<dbReference type="CDD" id="cd16441">
    <property type="entry name" value="beta_Kdo_transferase_KpsS"/>
    <property type="match status" value="1"/>
</dbReference>
<dbReference type="EMBL" id="MSDO01000020">
    <property type="protein sequence ID" value="OLO03632.1"/>
    <property type="molecule type" value="Genomic_DNA"/>
</dbReference>
<organism evidence="1 2">
    <name type="scientific">Salinicola socius</name>
    <dbReference type="NCBI Taxonomy" id="404433"/>
    <lineage>
        <taxon>Bacteria</taxon>
        <taxon>Pseudomonadati</taxon>
        <taxon>Pseudomonadota</taxon>
        <taxon>Gammaproteobacteria</taxon>
        <taxon>Oceanospirillales</taxon>
        <taxon>Halomonadaceae</taxon>
        <taxon>Salinicola</taxon>
    </lineage>
</organism>